<evidence type="ECO:0000313" key="8">
    <source>
        <dbReference type="EMBL" id="NKE57853.1"/>
    </source>
</evidence>
<organism evidence="8 9">
    <name type="scientific">Lentzea indica</name>
    <dbReference type="NCBI Taxonomy" id="2604800"/>
    <lineage>
        <taxon>Bacteria</taxon>
        <taxon>Bacillati</taxon>
        <taxon>Actinomycetota</taxon>
        <taxon>Actinomycetes</taxon>
        <taxon>Pseudonocardiales</taxon>
        <taxon>Pseudonocardiaceae</taxon>
        <taxon>Lentzea</taxon>
    </lineage>
</organism>
<name>A0ABX1FGW9_9PSEU</name>
<gene>
    <name evidence="8" type="ORF">FXN61_13830</name>
</gene>
<comment type="similarity">
    <text evidence="1">Belongs to the sigma-70 factor family. ECF subfamily.</text>
</comment>
<feature type="domain" description="RNA polymerase sigma-70 region 4" evidence="7">
    <location>
        <begin position="123"/>
        <end position="170"/>
    </location>
</feature>
<dbReference type="InterPro" id="IPR039425">
    <property type="entry name" value="RNA_pol_sigma-70-like"/>
</dbReference>
<dbReference type="Proteomes" id="UP001515943">
    <property type="component" value="Unassembled WGS sequence"/>
</dbReference>
<dbReference type="PANTHER" id="PTHR43133">
    <property type="entry name" value="RNA POLYMERASE ECF-TYPE SIGMA FACTO"/>
    <property type="match status" value="1"/>
</dbReference>
<dbReference type="InterPro" id="IPR013325">
    <property type="entry name" value="RNA_pol_sigma_r2"/>
</dbReference>
<comment type="caution">
    <text evidence="8">The sequence shown here is derived from an EMBL/GenBank/DDBJ whole genome shotgun (WGS) entry which is preliminary data.</text>
</comment>
<evidence type="ECO:0000256" key="5">
    <source>
        <dbReference type="ARBA" id="ARBA00023163"/>
    </source>
</evidence>
<dbReference type="InterPro" id="IPR013324">
    <property type="entry name" value="RNA_pol_sigma_r3/r4-like"/>
</dbReference>
<dbReference type="InterPro" id="IPR007630">
    <property type="entry name" value="RNA_pol_sigma70_r4"/>
</dbReference>
<dbReference type="Gene3D" id="1.10.1740.10">
    <property type="match status" value="1"/>
</dbReference>
<evidence type="ECO:0000256" key="3">
    <source>
        <dbReference type="ARBA" id="ARBA00023082"/>
    </source>
</evidence>
<dbReference type="PANTHER" id="PTHR43133:SF52">
    <property type="entry name" value="ECF RNA POLYMERASE SIGMA FACTOR SIGL"/>
    <property type="match status" value="1"/>
</dbReference>
<proteinExistence type="inferred from homology"/>
<sequence>MSGSWSRGHERVRDEAFIRTLYQEHGRWLMAYAARATGDRWLAEDLVQETFLRAWRHPESFTGNTEPHGWLYTVLRNLIFDRARSRAVRPAEIPTASDSPFTTPVQPSHAQTSVDSIVVYQAVSRLSEDHRRVLYELYFQGRTSAEAAAVLGVPEGTVKSRTHSALRVLRRLVVEGRTD</sequence>
<reference evidence="8 9" key="1">
    <citation type="submission" date="2019-08" db="EMBL/GenBank/DDBJ databases">
        <title>Lentzea from Indian Himalayas.</title>
        <authorList>
            <person name="Mandal S."/>
            <person name="Mallick Gupta A."/>
            <person name="Maiti P.K."/>
            <person name="Sarkar J."/>
            <person name="Mandal S."/>
        </authorList>
    </citation>
    <scope>NUCLEOTIDE SEQUENCE [LARGE SCALE GENOMIC DNA]</scope>
    <source>
        <strain evidence="8 9">PSKA42</strain>
    </source>
</reference>
<dbReference type="Pfam" id="PF04545">
    <property type="entry name" value="Sigma70_r4"/>
    <property type="match status" value="1"/>
</dbReference>
<dbReference type="SUPFAM" id="SSF88946">
    <property type="entry name" value="Sigma2 domain of RNA polymerase sigma factors"/>
    <property type="match status" value="1"/>
</dbReference>
<protein>
    <submittedName>
        <fullName evidence="8">Sigma-70 family RNA polymerase sigma factor</fullName>
    </submittedName>
</protein>
<feature type="domain" description="RNA polymerase sigma-70 region 2" evidence="6">
    <location>
        <begin position="21"/>
        <end position="87"/>
    </location>
</feature>
<dbReference type="CDD" id="cd06171">
    <property type="entry name" value="Sigma70_r4"/>
    <property type="match status" value="1"/>
</dbReference>
<dbReference type="EMBL" id="VSRL01000040">
    <property type="protein sequence ID" value="NKE57853.1"/>
    <property type="molecule type" value="Genomic_DNA"/>
</dbReference>
<keyword evidence="5" id="KW-0804">Transcription</keyword>
<dbReference type="RefSeq" id="WP_167973977.1">
    <property type="nucleotide sequence ID" value="NZ_VSRL01000040.1"/>
</dbReference>
<keyword evidence="2" id="KW-0805">Transcription regulation</keyword>
<dbReference type="SUPFAM" id="SSF88659">
    <property type="entry name" value="Sigma3 and sigma4 domains of RNA polymerase sigma factors"/>
    <property type="match status" value="1"/>
</dbReference>
<accession>A0ABX1FGW9</accession>
<evidence type="ECO:0000259" key="6">
    <source>
        <dbReference type="Pfam" id="PF04542"/>
    </source>
</evidence>
<dbReference type="Pfam" id="PF04542">
    <property type="entry name" value="Sigma70_r2"/>
    <property type="match status" value="1"/>
</dbReference>
<dbReference type="NCBIfam" id="TIGR02937">
    <property type="entry name" value="sigma70-ECF"/>
    <property type="match status" value="1"/>
</dbReference>
<keyword evidence="3" id="KW-0731">Sigma factor</keyword>
<evidence type="ECO:0000313" key="9">
    <source>
        <dbReference type="Proteomes" id="UP001515943"/>
    </source>
</evidence>
<evidence type="ECO:0000256" key="2">
    <source>
        <dbReference type="ARBA" id="ARBA00023015"/>
    </source>
</evidence>
<dbReference type="InterPro" id="IPR014284">
    <property type="entry name" value="RNA_pol_sigma-70_dom"/>
</dbReference>
<dbReference type="Gene3D" id="1.10.10.10">
    <property type="entry name" value="Winged helix-like DNA-binding domain superfamily/Winged helix DNA-binding domain"/>
    <property type="match status" value="1"/>
</dbReference>
<dbReference type="InterPro" id="IPR036388">
    <property type="entry name" value="WH-like_DNA-bd_sf"/>
</dbReference>
<evidence type="ECO:0000256" key="4">
    <source>
        <dbReference type="ARBA" id="ARBA00023125"/>
    </source>
</evidence>
<keyword evidence="4" id="KW-0238">DNA-binding</keyword>
<keyword evidence="9" id="KW-1185">Reference proteome</keyword>
<evidence type="ECO:0000259" key="7">
    <source>
        <dbReference type="Pfam" id="PF04545"/>
    </source>
</evidence>
<dbReference type="InterPro" id="IPR007627">
    <property type="entry name" value="RNA_pol_sigma70_r2"/>
</dbReference>
<evidence type="ECO:0000256" key="1">
    <source>
        <dbReference type="ARBA" id="ARBA00010641"/>
    </source>
</evidence>